<name>A0A6J4TQ39_9SPHN</name>
<proteinExistence type="predicted"/>
<feature type="non-terminal residue" evidence="1">
    <location>
        <position position="1"/>
    </location>
</feature>
<gene>
    <name evidence="1" type="ORF">AVDCRST_MAG62-1682</name>
</gene>
<reference evidence="1" key="1">
    <citation type="submission" date="2020-02" db="EMBL/GenBank/DDBJ databases">
        <authorList>
            <person name="Meier V. D."/>
        </authorList>
    </citation>
    <scope>NUCLEOTIDE SEQUENCE</scope>
    <source>
        <strain evidence="1">AVDCRST_MAG62</strain>
    </source>
</reference>
<sequence>NDSPGDCRGAAPGTCLDDRDWCRGPANGGL</sequence>
<accession>A0A6J4TQ39</accession>
<dbReference type="AlphaFoldDB" id="A0A6J4TQ39"/>
<dbReference type="EMBL" id="CADCWB010000207">
    <property type="protein sequence ID" value="CAA9528817.1"/>
    <property type="molecule type" value="Genomic_DNA"/>
</dbReference>
<protein>
    <submittedName>
        <fullName evidence="1">Uncharacterized protein</fullName>
    </submittedName>
</protein>
<feature type="non-terminal residue" evidence="1">
    <location>
        <position position="30"/>
    </location>
</feature>
<evidence type="ECO:0000313" key="1">
    <source>
        <dbReference type="EMBL" id="CAA9528817.1"/>
    </source>
</evidence>
<organism evidence="1">
    <name type="scientific">uncultured Sphingomonas sp</name>
    <dbReference type="NCBI Taxonomy" id="158754"/>
    <lineage>
        <taxon>Bacteria</taxon>
        <taxon>Pseudomonadati</taxon>
        <taxon>Pseudomonadota</taxon>
        <taxon>Alphaproteobacteria</taxon>
        <taxon>Sphingomonadales</taxon>
        <taxon>Sphingomonadaceae</taxon>
        <taxon>Sphingomonas</taxon>
        <taxon>environmental samples</taxon>
    </lineage>
</organism>